<proteinExistence type="predicted"/>
<dbReference type="EMBL" id="WBZC01000010">
    <property type="protein sequence ID" value="KAB3537415.1"/>
    <property type="molecule type" value="Genomic_DNA"/>
</dbReference>
<dbReference type="Proteomes" id="UP000432715">
    <property type="component" value="Unassembled WGS sequence"/>
</dbReference>
<reference evidence="2 3" key="1">
    <citation type="submission" date="2019-10" db="EMBL/GenBank/DDBJ databases">
        <title>Alkaliphilus serpentinus sp. nov. and Alkaliphilus pronyensis sp. nov., two novel anaerobic alkaliphilic species isolated from the serpentinized-hosted hydrothermal field of the Prony Bay (New Caledonia).</title>
        <authorList>
            <person name="Postec A."/>
        </authorList>
    </citation>
    <scope>NUCLEOTIDE SEQUENCE [LARGE SCALE GENOMIC DNA]</scope>
    <source>
        <strain evidence="2 3">LacV</strain>
    </source>
</reference>
<dbReference type="OrthoDB" id="2111373at2"/>
<sequence length="195" mass="21003">MNGLWKKYNLKWVLLISVWTFLLTIVFSVLSEVILTNTSVIFAFLILLIIIFIGVFSDMVGIAVAASDAKPFHAMAADKVNGSKIAIKLVKNASVVSSFCNDVIGDICGIVSGVAGASIVIQLPFNDAFTKAIITIILTGFVASLTVGGKAVGKTIAIKQWQIIVFQVAKLLFIIYDKLGIDVLPEANGKNKKER</sequence>
<keyword evidence="1" id="KW-0812">Transmembrane</keyword>
<protein>
    <recommendedName>
        <fullName evidence="4">Mg2+ and Co2+ transporter CorB</fullName>
    </recommendedName>
</protein>
<evidence type="ECO:0000256" key="1">
    <source>
        <dbReference type="SAM" id="Phobius"/>
    </source>
</evidence>
<keyword evidence="1" id="KW-1133">Transmembrane helix</keyword>
<keyword evidence="1" id="KW-0472">Membrane</keyword>
<evidence type="ECO:0008006" key="4">
    <source>
        <dbReference type="Google" id="ProtNLM"/>
    </source>
</evidence>
<evidence type="ECO:0000313" key="3">
    <source>
        <dbReference type="Proteomes" id="UP000432715"/>
    </source>
</evidence>
<comment type="caution">
    <text evidence="2">The sequence shown here is derived from an EMBL/GenBank/DDBJ whole genome shotgun (WGS) entry which is preliminary data.</text>
</comment>
<feature type="transmembrane region" description="Helical" evidence="1">
    <location>
        <begin position="41"/>
        <end position="66"/>
    </location>
</feature>
<evidence type="ECO:0000313" key="2">
    <source>
        <dbReference type="EMBL" id="KAB3537415.1"/>
    </source>
</evidence>
<feature type="transmembrane region" description="Helical" evidence="1">
    <location>
        <begin position="12"/>
        <end position="35"/>
    </location>
</feature>
<gene>
    <name evidence="2" type="ORF">F8154_03620</name>
</gene>
<dbReference type="AlphaFoldDB" id="A0A6I0F671"/>
<organism evidence="2 3">
    <name type="scientific">Alkaliphilus pronyensis</name>
    <dbReference type="NCBI Taxonomy" id="1482732"/>
    <lineage>
        <taxon>Bacteria</taxon>
        <taxon>Bacillati</taxon>
        <taxon>Bacillota</taxon>
        <taxon>Clostridia</taxon>
        <taxon>Peptostreptococcales</taxon>
        <taxon>Natronincolaceae</taxon>
        <taxon>Alkaliphilus</taxon>
    </lineage>
</organism>
<keyword evidence="3" id="KW-1185">Reference proteome</keyword>
<name>A0A6I0F671_9FIRM</name>
<accession>A0A6I0F671</accession>